<accession>A0A920CZA7</accession>
<dbReference type="AlphaFoldDB" id="A0A920CZA7"/>
<dbReference type="PANTHER" id="PTHR38442:SF1">
    <property type="entry name" value="INNER MEMBRANE PROTEIN"/>
    <property type="match status" value="1"/>
</dbReference>
<dbReference type="PANTHER" id="PTHR38442">
    <property type="entry name" value="INNER MEMBRANE PROTEIN-RELATED"/>
    <property type="match status" value="1"/>
</dbReference>
<keyword evidence="3" id="KW-1185">Reference proteome</keyword>
<feature type="transmembrane region" description="Helical" evidence="1">
    <location>
        <begin position="33"/>
        <end position="59"/>
    </location>
</feature>
<dbReference type="InterPro" id="IPR016024">
    <property type="entry name" value="ARM-type_fold"/>
</dbReference>
<sequence length="436" mass="49980">MTMRKYANLSLLLLALLFVAALALYWYFDQPWWAKAMLFIAEAGMVGALADWFAVTALFRHPLGMRWIPHTAIVPRNRDKLIDGVVNLVEEQLLNKAMIEEQLQKVNFTALLIKLLEQKWNAKFSEQLLRNLLPLLLKNVQADRAAQSIEQSLKQTAQQKRLAPYLSKGLAYLLEKGYDQQLLDYIINAAQKRVLHSDVKPAIKALLESEKDKMLDGDGGGWLAKALFSFAQAADAVNFDDAADVLYRDLLLLLAQLKDHDHELRLLLQRQLYELVRLLEKEEVIDALEQWKQQLLQKLSISPTIQQLLQGLLEQLGQDPAEKDADASILQKWLARFIHQYWQWLKEDEASQQLVEQKLKSFLHHLIEQEHVVIGKVVRSTLNTFSEERLVEFIESKVDIDLQRIRVNGALIGAVVGAILYALFYGIYEPLLANLT</sequence>
<keyword evidence="1" id="KW-1133">Transmembrane helix</keyword>
<organism evidence="2 3">
    <name type="scientific">Paenibacillus montaniterrae</name>
    <dbReference type="NCBI Taxonomy" id="429341"/>
    <lineage>
        <taxon>Bacteria</taxon>
        <taxon>Bacillati</taxon>
        <taxon>Bacillota</taxon>
        <taxon>Bacilli</taxon>
        <taxon>Bacillales</taxon>
        <taxon>Paenibacillaceae</taxon>
        <taxon>Paenibacillus</taxon>
    </lineage>
</organism>
<protein>
    <submittedName>
        <fullName evidence="2">DUF445 domain-containing protein</fullName>
    </submittedName>
</protein>
<dbReference type="InterPro" id="IPR007383">
    <property type="entry name" value="DUF445"/>
</dbReference>
<feature type="transmembrane region" description="Helical" evidence="1">
    <location>
        <begin position="407"/>
        <end position="428"/>
    </location>
</feature>
<reference evidence="2" key="1">
    <citation type="submission" date="2021-03" db="EMBL/GenBank/DDBJ databases">
        <title>Antimicrobial resistance genes in bacteria isolated from Japanese honey, and their potential for conferring macrolide and lincosamide resistance in the American foulbrood pathogen Paenibacillus larvae.</title>
        <authorList>
            <person name="Okamoto M."/>
            <person name="Kumagai M."/>
            <person name="Kanamori H."/>
            <person name="Takamatsu D."/>
        </authorList>
    </citation>
    <scope>NUCLEOTIDE SEQUENCE</scope>
    <source>
        <strain evidence="2">J40TS1</strain>
    </source>
</reference>
<proteinExistence type="predicted"/>
<keyword evidence="1" id="KW-0472">Membrane</keyword>
<gene>
    <name evidence="2" type="ORF">J40TS1_24660</name>
</gene>
<dbReference type="Pfam" id="PF04286">
    <property type="entry name" value="DUF445"/>
    <property type="match status" value="1"/>
</dbReference>
<dbReference type="RefSeq" id="WP_213515452.1">
    <property type="nucleotide sequence ID" value="NZ_BOSE01000004.1"/>
</dbReference>
<dbReference type="EMBL" id="BOSE01000004">
    <property type="protein sequence ID" value="GIP16824.1"/>
    <property type="molecule type" value="Genomic_DNA"/>
</dbReference>
<comment type="caution">
    <text evidence="2">The sequence shown here is derived from an EMBL/GenBank/DDBJ whole genome shotgun (WGS) entry which is preliminary data.</text>
</comment>
<dbReference type="Proteomes" id="UP000683139">
    <property type="component" value="Unassembled WGS sequence"/>
</dbReference>
<keyword evidence="1" id="KW-0812">Transmembrane</keyword>
<name>A0A920CZA7_9BACL</name>
<evidence type="ECO:0000313" key="3">
    <source>
        <dbReference type="Proteomes" id="UP000683139"/>
    </source>
</evidence>
<evidence type="ECO:0000256" key="1">
    <source>
        <dbReference type="SAM" id="Phobius"/>
    </source>
</evidence>
<dbReference type="SUPFAM" id="SSF48371">
    <property type="entry name" value="ARM repeat"/>
    <property type="match status" value="1"/>
</dbReference>
<dbReference type="GO" id="GO:0005886">
    <property type="term" value="C:plasma membrane"/>
    <property type="evidence" value="ECO:0007669"/>
    <property type="project" value="TreeGrafter"/>
</dbReference>
<evidence type="ECO:0000313" key="2">
    <source>
        <dbReference type="EMBL" id="GIP16824.1"/>
    </source>
</evidence>